<feature type="transmembrane region" description="Helical" evidence="1">
    <location>
        <begin position="26"/>
        <end position="46"/>
    </location>
</feature>
<dbReference type="Proteomes" id="UP001595839">
    <property type="component" value="Unassembled WGS sequence"/>
</dbReference>
<comment type="caution">
    <text evidence="2">The sequence shown here is derived from an EMBL/GenBank/DDBJ whole genome shotgun (WGS) entry which is preliminary data.</text>
</comment>
<keyword evidence="3" id="KW-1185">Reference proteome</keyword>
<evidence type="ECO:0000256" key="1">
    <source>
        <dbReference type="SAM" id="Phobius"/>
    </source>
</evidence>
<evidence type="ECO:0000313" key="2">
    <source>
        <dbReference type="EMBL" id="MFC4508253.1"/>
    </source>
</evidence>
<keyword evidence="1" id="KW-1133">Transmembrane helix</keyword>
<evidence type="ECO:0000313" key="3">
    <source>
        <dbReference type="Proteomes" id="UP001595839"/>
    </source>
</evidence>
<organism evidence="2 3">
    <name type="scientific">Streptomyces vulcanius</name>
    <dbReference type="NCBI Taxonomy" id="1441876"/>
    <lineage>
        <taxon>Bacteria</taxon>
        <taxon>Bacillati</taxon>
        <taxon>Actinomycetota</taxon>
        <taxon>Actinomycetes</taxon>
        <taxon>Kitasatosporales</taxon>
        <taxon>Streptomycetaceae</taxon>
        <taxon>Streptomyces</taxon>
    </lineage>
</organism>
<keyword evidence="1" id="KW-0812">Transmembrane</keyword>
<feature type="transmembrane region" description="Helical" evidence="1">
    <location>
        <begin position="52"/>
        <end position="70"/>
    </location>
</feature>
<keyword evidence="1" id="KW-0472">Membrane</keyword>
<dbReference type="RefSeq" id="WP_381187560.1">
    <property type="nucleotide sequence ID" value="NZ_JBHSFK010000073.1"/>
</dbReference>
<reference evidence="3" key="1">
    <citation type="journal article" date="2019" name="Int. J. Syst. Evol. Microbiol.">
        <title>The Global Catalogue of Microorganisms (GCM) 10K type strain sequencing project: providing services to taxonomists for standard genome sequencing and annotation.</title>
        <authorList>
            <consortium name="The Broad Institute Genomics Platform"/>
            <consortium name="The Broad Institute Genome Sequencing Center for Infectious Disease"/>
            <person name="Wu L."/>
            <person name="Ma J."/>
        </authorList>
    </citation>
    <scope>NUCLEOTIDE SEQUENCE [LARGE SCALE GENOMIC DNA]</scope>
    <source>
        <strain evidence="3">CGMCC 4.7177</strain>
    </source>
</reference>
<accession>A0ABV9B7M8</accession>
<gene>
    <name evidence="2" type="ORF">ACFPIH_54215</name>
</gene>
<proteinExistence type="predicted"/>
<name>A0ABV9B7M8_9ACTN</name>
<dbReference type="EMBL" id="JBHSFK010000073">
    <property type="protein sequence ID" value="MFC4508253.1"/>
    <property type="molecule type" value="Genomic_DNA"/>
</dbReference>
<sequence length="76" mass="7539">MTTPPLPQPAPNPPSPDGEPLLTQRALLIFVSAAVIGAIVGVLTFFSGVGNAAGALLAGLTGFGASIFGLHRLTGD</sequence>
<protein>
    <submittedName>
        <fullName evidence="2">Uncharacterized protein</fullName>
    </submittedName>
</protein>